<feature type="domain" description="ABC-2 type transporter transmembrane" evidence="7">
    <location>
        <begin position="22"/>
        <end position="165"/>
    </location>
</feature>
<feature type="transmembrane region" description="Helical" evidence="6">
    <location>
        <begin position="587"/>
        <end position="610"/>
    </location>
</feature>
<sequence>MSNPFASIERTDSTKRMRPLTLVGLLLVPFMIAGLLVWALWNPTDRLDSVKAAIVNNDEPVEVNGQTVPLGRQLGAGLVGSDDEETNYSWEVTDSDGASEGLKDGTYAAVVTIPENFSAAATSTAGDADEAEQAVIDVTTSEKSRLIDDAISQAVTTTAANVLGTNLTTNYLDNVFLGFNTLHDQLGDAADGAGELANGTSELSDGMSQAADGAGELAENSDDLVTGAQGLADGASGIADGASDLSSGASDLSDGAAQSAEGAAGIAGGASKLGAGLQGLVDGLNELKNQTAGLPAQAKKLSDGVNSLTGSLTEDMAPLAERCSAGEDDACQGLAQAVTATTTADKDGTGTADVTELGAGVKQFSEGMQPLADGIAQAASGVAGVQTAANGLSSGATSLSEGLTALSGGASQLAGGAGQLGSGAEQLSAGATQYAAGIEKYTGGVVSLSEAMTKLGEGTAKLDDGASSLADGLDQAVEQIPNYSESERSSLSEVVADPVSTDEDDSAAFSFGASGIPLYAVIALWIGALATFFLMRATPRGALGSTRSAFMLMLRSALPGLVLGVVQGVLVSIIVSIAQGLTFAEGLGFAGIAALIGASFAAVNQALVAALGGAGRFISMIVGILALATGVISTVPGVLDQAFGMLPVSPARDALSAVLLGTPGVGGAIVALAVWLVGSLAVTTLCVALRRTVSARKLAAAPAY</sequence>
<feature type="transmembrane region" description="Helical" evidence="6">
    <location>
        <begin position="617"/>
        <end position="639"/>
    </location>
</feature>
<dbReference type="GO" id="GO:0140359">
    <property type="term" value="F:ABC-type transporter activity"/>
    <property type="evidence" value="ECO:0007669"/>
    <property type="project" value="InterPro"/>
</dbReference>
<feature type="transmembrane region" description="Helical" evidence="6">
    <location>
        <begin position="516"/>
        <end position="535"/>
    </location>
</feature>
<dbReference type="PANTHER" id="PTHR43077">
    <property type="entry name" value="TRANSPORT PERMEASE YVFS-RELATED"/>
    <property type="match status" value="1"/>
</dbReference>
<evidence type="ECO:0000256" key="2">
    <source>
        <dbReference type="ARBA" id="ARBA00022692"/>
    </source>
</evidence>
<dbReference type="Gene3D" id="1.10.287.950">
    <property type="entry name" value="Methyl-accepting chemotaxis protein"/>
    <property type="match status" value="2"/>
</dbReference>
<dbReference type="InterPro" id="IPR013525">
    <property type="entry name" value="ABC2_TM"/>
</dbReference>
<comment type="subcellular location">
    <subcellularLocation>
        <location evidence="1">Membrane</location>
        <topology evidence="1">Multi-pass membrane protein</topology>
    </subcellularLocation>
</comment>
<dbReference type="Pfam" id="PF12698">
    <property type="entry name" value="ABC2_membrane_3"/>
    <property type="match status" value="1"/>
</dbReference>
<comment type="caution">
    <text evidence="8">The sequence shown here is derived from an EMBL/GenBank/DDBJ whole genome shotgun (WGS) entry which is preliminary data.</text>
</comment>
<dbReference type="NCBIfam" id="TIGR03057">
    <property type="entry name" value="xxxLxxG_by_4"/>
    <property type="match status" value="1"/>
</dbReference>
<feature type="transmembrane region" description="Helical" evidence="6">
    <location>
        <begin position="556"/>
        <end position="581"/>
    </location>
</feature>
<dbReference type="EMBL" id="PDJE01000001">
    <property type="protein sequence ID" value="PFG30352.1"/>
    <property type="molecule type" value="Genomic_DNA"/>
</dbReference>
<dbReference type="AlphaFoldDB" id="A0A2A9DWI4"/>
<evidence type="ECO:0000256" key="1">
    <source>
        <dbReference type="ARBA" id="ARBA00004141"/>
    </source>
</evidence>
<dbReference type="SUPFAM" id="SSF58104">
    <property type="entry name" value="Methyl-accepting chemotaxis protein (MCP) signaling domain"/>
    <property type="match status" value="1"/>
</dbReference>
<feature type="transmembrane region" description="Helical" evidence="6">
    <location>
        <begin position="665"/>
        <end position="689"/>
    </location>
</feature>
<evidence type="ECO:0000259" key="7">
    <source>
        <dbReference type="Pfam" id="PF12698"/>
    </source>
</evidence>
<keyword evidence="2 6" id="KW-0812">Transmembrane</keyword>
<evidence type="ECO:0000313" key="9">
    <source>
        <dbReference type="Proteomes" id="UP000221369"/>
    </source>
</evidence>
<evidence type="ECO:0000256" key="6">
    <source>
        <dbReference type="SAM" id="Phobius"/>
    </source>
</evidence>
<dbReference type="PANTHER" id="PTHR43077:SF5">
    <property type="entry name" value="PHAGE INFECTION PROTEIN"/>
    <property type="match status" value="1"/>
</dbReference>
<dbReference type="Gene3D" id="3.40.1710.10">
    <property type="entry name" value="abc type-2 transporter like domain"/>
    <property type="match status" value="1"/>
</dbReference>
<protein>
    <submittedName>
        <fullName evidence="8">Putative membrane protein</fullName>
    </submittedName>
</protein>
<dbReference type="GO" id="GO:0016020">
    <property type="term" value="C:membrane"/>
    <property type="evidence" value="ECO:0007669"/>
    <property type="project" value="UniProtKB-SubCell"/>
</dbReference>
<reference evidence="8 9" key="1">
    <citation type="submission" date="2017-10" db="EMBL/GenBank/DDBJ databases">
        <title>Sequencing the genomes of 1000 actinobacteria strains.</title>
        <authorList>
            <person name="Klenk H.-P."/>
        </authorList>
    </citation>
    <scope>NUCLEOTIDE SEQUENCE [LARGE SCALE GENOMIC DNA]</scope>
    <source>
        <strain evidence="8 9">DSM 21798</strain>
    </source>
</reference>
<gene>
    <name evidence="8" type="ORF">ATJ78_1281</name>
</gene>
<dbReference type="Proteomes" id="UP000221369">
    <property type="component" value="Unassembled WGS sequence"/>
</dbReference>
<dbReference type="RefSeq" id="WP_098406824.1">
    <property type="nucleotide sequence ID" value="NZ_PDJE01000001.1"/>
</dbReference>
<dbReference type="InterPro" id="IPR023908">
    <property type="entry name" value="xxxLxxG_rpt"/>
</dbReference>
<name>A0A2A9DWI4_9MICO</name>
<keyword evidence="3 6" id="KW-1133">Transmembrane helix</keyword>
<accession>A0A2A9DWI4</accession>
<proteinExistence type="predicted"/>
<keyword evidence="4 6" id="KW-0472">Membrane</keyword>
<evidence type="ECO:0000256" key="4">
    <source>
        <dbReference type="ARBA" id="ARBA00023136"/>
    </source>
</evidence>
<keyword evidence="9" id="KW-1185">Reference proteome</keyword>
<organism evidence="8 9">
    <name type="scientific">Paramicrobacterium agarici</name>
    <dbReference type="NCBI Taxonomy" id="630514"/>
    <lineage>
        <taxon>Bacteria</taxon>
        <taxon>Bacillati</taxon>
        <taxon>Actinomycetota</taxon>
        <taxon>Actinomycetes</taxon>
        <taxon>Micrococcales</taxon>
        <taxon>Microbacteriaceae</taxon>
        <taxon>Paramicrobacterium</taxon>
    </lineage>
</organism>
<evidence type="ECO:0000256" key="3">
    <source>
        <dbReference type="ARBA" id="ARBA00022989"/>
    </source>
</evidence>
<feature type="region of interest" description="Disordered" evidence="5">
    <location>
        <begin position="197"/>
        <end position="216"/>
    </location>
</feature>
<evidence type="ECO:0000256" key="5">
    <source>
        <dbReference type="SAM" id="MobiDB-lite"/>
    </source>
</evidence>
<dbReference type="InterPro" id="IPR051328">
    <property type="entry name" value="T7SS_ABC-Transporter"/>
</dbReference>
<dbReference type="InterPro" id="IPR017500">
    <property type="entry name" value="Phage_infect_YhgE_N"/>
</dbReference>
<feature type="transmembrane region" description="Helical" evidence="6">
    <location>
        <begin position="20"/>
        <end position="41"/>
    </location>
</feature>
<dbReference type="NCBIfam" id="TIGR03061">
    <property type="entry name" value="pip_yhgE_Nterm"/>
    <property type="match status" value="1"/>
</dbReference>
<evidence type="ECO:0000313" key="8">
    <source>
        <dbReference type="EMBL" id="PFG30352.1"/>
    </source>
</evidence>